<keyword evidence="6" id="KW-1133">Transmembrane helix</keyword>
<sequence length="256" mass="27245">MASDSRTQFERTDQVATAMQEMSATAQEVARHTTEAAQAADSADAACEQGEQAMRLMVSSIASIREEISHTADVVHSLANDSARIGAVLEVIHGIAEQTNLLALNAAIEAARAGEQGRGFAVVADEVRNLARRTAESTAEIQQIIEAVQGGARNAVQAIESGQRSSGEGVGQVDRAVEILRGISEAVEAIRDMNRQIATAAEEQTSVAEEMTRNLTDITGIARANQQHVERTHQAAGQLLEISAELGTVTRQIHLD</sequence>
<keyword evidence="5" id="KW-0812">Transmembrane</keyword>
<dbReference type="GO" id="GO:0004888">
    <property type="term" value="F:transmembrane signaling receptor activity"/>
    <property type="evidence" value="ECO:0007669"/>
    <property type="project" value="InterPro"/>
</dbReference>
<dbReference type="GO" id="GO:0005886">
    <property type="term" value="C:plasma membrane"/>
    <property type="evidence" value="ECO:0007669"/>
    <property type="project" value="UniProtKB-SubCell"/>
</dbReference>
<dbReference type="InterPro" id="IPR004089">
    <property type="entry name" value="MCPsignal_dom"/>
</dbReference>
<dbReference type="PRINTS" id="PR00260">
    <property type="entry name" value="CHEMTRNSDUCR"/>
</dbReference>
<evidence type="ECO:0000313" key="12">
    <source>
        <dbReference type="EMBL" id="SIP88948.1"/>
    </source>
</evidence>
<evidence type="ECO:0000256" key="1">
    <source>
        <dbReference type="ARBA" id="ARBA00004651"/>
    </source>
</evidence>
<evidence type="ECO:0000259" key="11">
    <source>
        <dbReference type="PROSITE" id="PS50111"/>
    </source>
</evidence>
<evidence type="ECO:0000256" key="10">
    <source>
        <dbReference type="PROSITE-ProRule" id="PRU00284"/>
    </source>
</evidence>
<dbReference type="SUPFAM" id="SSF58104">
    <property type="entry name" value="Methyl-accepting chemotaxis protein (MCP) signaling domain"/>
    <property type="match status" value="1"/>
</dbReference>
<keyword evidence="2" id="KW-1003">Cell membrane</keyword>
<dbReference type="GO" id="GO:0006935">
    <property type="term" value="P:chemotaxis"/>
    <property type="evidence" value="ECO:0007669"/>
    <property type="project" value="UniProtKB-KW"/>
</dbReference>
<evidence type="ECO:0000256" key="8">
    <source>
        <dbReference type="ARBA" id="ARBA00023224"/>
    </source>
</evidence>
<evidence type="ECO:0000256" key="7">
    <source>
        <dbReference type="ARBA" id="ARBA00023136"/>
    </source>
</evidence>
<evidence type="ECO:0000256" key="6">
    <source>
        <dbReference type="ARBA" id="ARBA00022989"/>
    </source>
</evidence>
<feature type="domain" description="Methyl-accepting transducer" evidence="11">
    <location>
        <begin position="1"/>
        <end position="219"/>
    </location>
</feature>
<comment type="subcellular location">
    <subcellularLocation>
        <location evidence="1">Cell membrane</location>
        <topology evidence="1">Multi-pass membrane protein</topology>
    </subcellularLocation>
</comment>
<dbReference type="AlphaFoldDB" id="A0A1N6NA50"/>
<gene>
    <name evidence="12" type="ORF">SAMN05421672_101197</name>
</gene>
<dbReference type="PROSITE" id="PS50111">
    <property type="entry name" value="CHEMOTAXIS_TRANSDUC_2"/>
    <property type="match status" value="1"/>
</dbReference>
<keyword evidence="3" id="KW-0488">Methylation</keyword>
<dbReference type="GO" id="GO:0007165">
    <property type="term" value="P:signal transduction"/>
    <property type="evidence" value="ECO:0007669"/>
    <property type="project" value="UniProtKB-KW"/>
</dbReference>
<accession>A0A1N6NA50</accession>
<evidence type="ECO:0000256" key="9">
    <source>
        <dbReference type="ARBA" id="ARBA00029447"/>
    </source>
</evidence>
<evidence type="ECO:0000256" key="4">
    <source>
        <dbReference type="ARBA" id="ARBA00022500"/>
    </source>
</evidence>
<comment type="similarity">
    <text evidence="9">Belongs to the methyl-accepting chemotaxis (MCP) protein family.</text>
</comment>
<dbReference type="Proteomes" id="UP000186079">
    <property type="component" value="Unassembled WGS sequence"/>
</dbReference>
<dbReference type="SMART" id="SM00283">
    <property type="entry name" value="MA"/>
    <property type="match status" value="1"/>
</dbReference>
<dbReference type="PANTHER" id="PTHR32089:SF120">
    <property type="entry name" value="METHYL-ACCEPTING CHEMOTAXIS PROTEIN TLPQ"/>
    <property type="match status" value="1"/>
</dbReference>
<evidence type="ECO:0000256" key="5">
    <source>
        <dbReference type="ARBA" id="ARBA00022692"/>
    </source>
</evidence>
<proteinExistence type="inferred from homology"/>
<dbReference type="InterPro" id="IPR004090">
    <property type="entry name" value="Chemotax_Me-accpt_rcpt"/>
</dbReference>
<evidence type="ECO:0000313" key="13">
    <source>
        <dbReference type="Proteomes" id="UP000186079"/>
    </source>
</evidence>
<evidence type="ECO:0000256" key="3">
    <source>
        <dbReference type="ARBA" id="ARBA00022481"/>
    </source>
</evidence>
<name>A0A1N6NA50_9PSED</name>
<keyword evidence="7" id="KW-0472">Membrane</keyword>
<dbReference type="Gene3D" id="1.10.287.950">
    <property type="entry name" value="Methyl-accepting chemotaxis protein"/>
    <property type="match status" value="1"/>
</dbReference>
<dbReference type="PANTHER" id="PTHR32089">
    <property type="entry name" value="METHYL-ACCEPTING CHEMOTAXIS PROTEIN MCPB"/>
    <property type="match status" value="1"/>
</dbReference>
<reference evidence="12 13" key="1">
    <citation type="submission" date="2017-01" db="EMBL/GenBank/DDBJ databases">
        <authorList>
            <person name="Mah S.A."/>
            <person name="Swanson W.J."/>
            <person name="Moy G.W."/>
            <person name="Vacquier V.D."/>
        </authorList>
    </citation>
    <scope>NUCLEOTIDE SEQUENCE [LARGE SCALE GENOMIC DNA]</scope>
    <source>
        <strain evidence="12 13">ATCC 29606</strain>
    </source>
</reference>
<keyword evidence="4" id="KW-0145">Chemotaxis</keyword>
<dbReference type="EMBL" id="FTMC01000001">
    <property type="protein sequence ID" value="SIP88948.1"/>
    <property type="molecule type" value="Genomic_DNA"/>
</dbReference>
<protein>
    <submittedName>
        <fullName evidence="12">Methyl-accepting chemotaxis protein</fullName>
    </submittedName>
</protein>
<evidence type="ECO:0000256" key="2">
    <source>
        <dbReference type="ARBA" id="ARBA00022475"/>
    </source>
</evidence>
<keyword evidence="8 10" id="KW-0807">Transducer</keyword>
<dbReference type="Pfam" id="PF00015">
    <property type="entry name" value="MCPsignal"/>
    <property type="match status" value="1"/>
</dbReference>
<dbReference type="FunFam" id="1.10.287.950:FF:000001">
    <property type="entry name" value="Methyl-accepting chemotaxis sensory transducer"/>
    <property type="match status" value="1"/>
</dbReference>
<organism evidence="12 13">
    <name type="scientific">Pseudomonas flexibilis</name>
    <dbReference type="NCBI Taxonomy" id="706570"/>
    <lineage>
        <taxon>Bacteria</taxon>
        <taxon>Pseudomonadati</taxon>
        <taxon>Pseudomonadota</taxon>
        <taxon>Gammaproteobacteria</taxon>
        <taxon>Pseudomonadales</taxon>
        <taxon>Pseudomonadaceae</taxon>
        <taxon>Pseudomonas</taxon>
    </lineage>
</organism>